<dbReference type="GO" id="GO:0030246">
    <property type="term" value="F:carbohydrate binding"/>
    <property type="evidence" value="ECO:0007669"/>
    <property type="project" value="InterPro"/>
</dbReference>
<evidence type="ECO:0000256" key="2">
    <source>
        <dbReference type="SAM" id="MobiDB-lite"/>
    </source>
</evidence>
<proteinExistence type="predicted"/>
<dbReference type="InterPro" id="IPR008969">
    <property type="entry name" value="CarboxyPept-like_regulatory"/>
</dbReference>
<evidence type="ECO:0000256" key="1">
    <source>
        <dbReference type="ARBA" id="ARBA00022729"/>
    </source>
</evidence>
<dbReference type="PANTHER" id="PTHR23303:SF14">
    <property type="entry name" value="BOS COMPLEX SUBUNIT NOMO1-RELATED"/>
    <property type="match status" value="1"/>
</dbReference>
<evidence type="ECO:0000313" key="4">
    <source>
        <dbReference type="Proteomes" id="UP000262583"/>
    </source>
</evidence>
<dbReference type="Pfam" id="PF13620">
    <property type="entry name" value="CarboxypepD_reg"/>
    <property type="match status" value="5"/>
</dbReference>
<dbReference type="KEGG" id="schv:BRCON_0988"/>
<protein>
    <submittedName>
        <fullName evidence="3">PDZ domain protein</fullName>
    </submittedName>
</protein>
<dbReference type="Proteomes" id="UP000262583">
    <property type="component" value="Chromosome"/>
</dbReference>
<dbReference type="PANTHER" id="PTHR23303">
    <property type="entry name" value="CARBOXYPEPTIDASE REGULATORY REGION-CONTAINING"/>
    <property type="match status" value="1"/>
</dbReference>
<dbReference type="AlphaFoldDB" id="A0A2Z4Y5R6"/>
<dbReference type="EMBL" id="CP030759">
    <property type="protein sequence ID" value="AXA35765.1"/>
    <property type="molecule type" value="Genomic_DNA"/>
</dbReference>
<name>A0A2Z4Y5R6_SUMC1</name>
<organism evidence="3 4">
    <name type="scientific">Sumerlaea chitinivorans</name>
    <dbReference type="NCBI Taxonomy" id="2250252"/>
    <lineage>
        <taxon>Bacteria</taxon>
        <taxon>Candidatus Sumerlaeota</taxon>
        <taxon>Candidatus Sumerlaeia</taxon>
        <taxon>Candidatus Sumerlaeales</taxon>
        <taxon>Candidatus Sumerlaeaceae</taxon>
        <taxon>Candidatus Sumerlaea</taxon>
    </lineage>
</organism>
<dbReference type="SUPFAM" id="SSF49452">
    <property type="entry name" value="Starch-binding domain-like"/>
    <property type="match status" value="3"/>
</dbReference>
<accession>A0A2Z4Y5R6</accession>
<evidence type="ECO:0000313" key="3">
    <source>
        <dbReference type="EMBL" id="AXA35765.1"/>
    </source>
</evidence>
<reference evidence="3 4" key="1">
    <citation type="submission" date="2018-05" db="EMBL/GenBank/DDBJ databases">
        <title>A metagenomic window into the 2 km-deep terrestrial subsurface aquifer revealed taxonomically and functionally diverse microbial community comprising novel uncultured bacterial lineages.</title>
        <authorList>
            <person name="Kadnikov V.V."/>
            <person name="Mardanov A.V."/>
            <person name="Beletsky A.V."/>
            <person name="Banks D."/>
            <person name="Pimenov N.V."/>
            <person name="Frank Y.A."/>
            <person name="Karnachuk O.V."/>
            <person name="Ravin N.V."/>
        </authorList>
    </citation>
    <scope>NUCLEOTIDE SEQUENCE [LARGE SCALE GENOMIC DNA]</scope>
    <source>
        <strain evidence="3">BY</strain>
    </source>
</reference>
<keyword evidence="1" id="KW-0732">Signal</keyword>
<dbReference type="InterPro" id="IPR013784">
    <property type="entry name" value="Carb-bd-like_fold"/>
</dbReference>
<feature type="region of interest" description="Disordered" evidence="2">
    <location>
        <begin position="39"/>
        <end position="75"/>
    </location>
</feature>
<gene>
    <name evidence="3" type="ORF">BRCON_0988</name>
</gene>
<dbReference type="InterPro" id="IPR051417">
    <property type="entry name" value="SDr/BOS_complex"/>
</dbReference>
<feature type="compositionally biased region" description="Basic and acidic residues" evidence="2">
    <location>
        <begin position="39"/>
        <end position="61"/>
    </location>
</feature>
<dbReference type="Gene3D" id="2.60.40.1120">
    <property type="entry name" value="Carboxypeptidase-like, regulatory domain"/>
    <property type="match status" value="7"/>
</dbReference>
<dbReference type="SUPFAM" id="SSF49464">
    <property type="entry name" value="Carboxypeptidase regulatory domain-like"/>
    <property type="match status" value="8"/>
</dbReference>
<sequence>MIVAGLALLGAFFWFSSEDPGGAGETFIRRLKSTFSRKGTESSFRSKDEQGPVKSAQRADEAFTSGPRASDRRPTPTFQSVRVVGILRNELRQPVAGAKVRLRLPGTVEVTSQVSSGDDGHFELQDVQPDTYDILIQHPEYASLIRPAYTITGMQSVVRMDFVLPMAARIQGKVLDEEGVPIAGAAVAARRQRLEQLPSGGNVFLDDSTYQTAETNTSGSFVLRGIGLGRNVLEVRRRGYEFATQPLDVTSTAGLTNLTVTLKRTGTIRGVVLSELDSPVCSATVRLLSYKPLGEASQALPQDKWSTTTTARGEFAFHRLYTEGFYDLLVEHPDYAPAVYPLVAVGTERQLCRLERGGSISGRAEFIDRPTTPASVLIVAQTVTKGTTVTRATKSDGSGVFVFDRLPYGKYELTVDSEHYACEPLKDIPCNRDAPTRDVVVEVFERCRVRGRVLNAESDSPIADAKVSLESVYGFSRERKRRRTVMTNARGEFEFQTVPAGLHLAEAEARGFVRMAGGQSVQRFSLLPAERKEDLVLRLGHGGTVEGFVLDFMGRPVEGADVQLYHAATTGIRINVSNLKTKTDASGYFKIWGIEVGEQLQLYASAQKAGLAKAHSDLIQLSPEKPFATTQVVLPLGGSVTGKVLDPKNLPIAGAEVRFRSKEFPKDPSGSEIKVYTAADGSYLVEHCTPGRAEIEASKSGYVSEGRGLTITDGKRLENINIRLTPGLRISGRVITLEGKPIAGARVRAEPHKYVRGRDETLTNKNGDFTLTNLGSGLFDVRTNFTLKTPDGEQGYEFFVRDVKAGTQGLEIECDVNNSAVGSVEDEDKKPVNNFRLTLRSRTDMRPAQDFVFNFDRSLTDARGFFRILNIPRGLYTLTVIADGYEVYSKEDLVIGPSRRTIIPKIRLRAAGGVVGQVYSAASNRPVNDASVALVNPALPEEDAKRNAIRAHTDYSGFFRINTAAAGSYVLEISHPNYVPTTLQNVVVSRNRATDLGKIYLEAGGVVQGVVFDDQRYGINWAEVRVSGVSPKKETHTDSSGNYVLLGVRPGRWPLVVETSMNGRKIYAYRTIEVRPGETTREDFYLETSANVVGSIAALDAVVRSGNVHFHPFNEFSTVIEDIRYDASVSQQGFRIRSIPPGSYFLWVKGTTTVAPFTFWQTLFLERGDNPVRIELPAGAVAGRGFDRSGSPVSGAHLQLYPIIDSFGIPRSVYNSLVRSTVTQAEGHYLFPYLQAGRYQLLYYDPAGAGSGQWVAMPPFWLGANQVLGGVTFAIGQ</sequence>